<feature type="compositionally biased region" description="Polar residues" evidence="4">
    <location>
        <begin position="441"/>
        <end position="451"/>
    </location>
</feature>
<sequence>MSELSKSKSKQAKRTDSQKWQKISLPKSISEPLSKVKTVLKTKSDEKAKTEIEGNKPKSKSNSKRSIVDRKIELVERELEGLKSKHINDTNIEPLSSEISLGFDEEQSDLDDHPSNQYLMRDGPDLYRTILKNICAYAIRCPHNRIVVQKLRKHFGYWLPYVYTDENERYTKTIEMIQQRFRDDLKRFAIILILFSLLLFSDVNVSETDHKTSISNVLSENFLKNVQLYSIYRFQLPDGLFISRESVQYQSPKIFELNSDDIMKYFHRKISSKLDKSKTVDDQLSLLMIESKFTENDVVKIYSDFVQHCFPAMHMPFCSFLEYFKLMDFFHKHSDTEQDDLLTTDEIFKDETYNEFLWNLFRSFSLRKKPSLSFNEFLLGLAALDPKTPTVQLRCTYIFRCFDRDSDGFLNRNEFDRFKSDLQKKLALDSVPNDDQRKESNLSTQTKSMMASKTDEIDPNKQEIGYVQFIKDALANRFQGLELLLRSEKPIMKTIYAKHLYQNILNKTGRPFSTKLIGTCPKCRENRSYSLAYHAIKLNLQGRINESKALVDSNCGEIDTELQFKIRKNSTELQHSIEIVFNENSVANKVLALVREMIDLNRLPRNRKNEIANYVITNLTIDLISKLCKEVTEIFLIEPRVLKINTPCIVIGDLHGNINDLLTFERQLWPLAPTSNASNVLFLGDYVDRGDYSIEVVCYLFAMKILAPTKFFLLRGNHEIRSIQRNFTFARECILKYSYQNGQKVFEEFNKTFDHLPLVGIVEESIFCAHGGIPFSVNRIEELYKIPIPLSDPEIESKASWEILWSDPVTDEEYAQIRQFRNQTSDNGFTENLRRSTAYYFTEKALRNFLQTNRLSHVIRAHELQDEGYRFHHSGLLITIFSSSRYCNTNNKSAAVFISSKEDEGFIKIIALET</sequence>
<dbReference type="PROSITE" id="PS00018">
    <property type="entry name" value="EF_HAND_1"/>
    <property type="match status" value="1"/>
</dbReference>
<protein>
    <recommendedName>
        <fullName evidence="3">Serine/threonine-protein phosphatase</fullName>
        <ecNumber evidence="3">3.1.3.16</ecNumber>
    </recommendedName>
</protein>
<evidence type="ECO:0000256" key="4">
    <source>
        <dbReference type="SAM" id="MobiDB-lite"/>
    </source>
</evidence>
<keyword evidence="2" id="KW-0106">Calcium</keyword>
<dbReference type="PANTHER" id="PTHR11668">
    <property type="entry name" value="SERINE/THREONINE PROTEIN PHOSPHATASE"/>
    <property type="match status" value="1"/>
</dbReference>
<dbReference type="Gene3D" id="1.10.238.10">
    <property type="entry name" value="EF-hand"/>
    <property type="match status" value="1"/>
</dbReference>
<dbReference type="PROSITE" id="PS50222">
    <property type="entry name" value="EF_HAND_2"/>
    <property type="match status" value="1"/>
</dbReference>
<dbReference type="GO" id="GO:0004722">
    <property type="term" value="F:protein serine/threonine phosphatase activity"/>
    <property type="evidence" value="ECO:0007669"/>
    <property type="project" value="UniProtKB-EC"/>
</dbReference>
<feature type="compositionally biased region" description="Basic and acidic residues" evidence="4">
    <location>
        <begin position="42"/>
        <end position="56"/>
    </location>
</feature>
<dbReference type="VEuPathDB" id="VectorBase:SSCA005972"/>
<comment type="similarity">
    <text evidence="1 3">Belongs to the PPP phosphatase family.</text>
</comment>
<dbReference type="AlphaFoldDB" id="A0A132A773"/>
<evidence type="ECO:0000256" key="3">
    <source>
        <dbReference type="RuleBase" id="RU004273"/>
    </source>
</evidence>
<comment type="catalytic activity">
    <reaction evidence="3">
        <text>O-phospho-L-threonyl-[protein] + H2O = L-threonyl-[protein] + phosphate</text>
        <dbReference type="Rhea" id="RHEA:47004"/>
        <dbReference type="Rhea" id="RHEA-COMP:11060"/>
        <dbReference type="Rhea" id="RHEA-COMP:11605"/>
        <dbReference type="ChEBI" id="CHEBI:15377"/>
        <dbReference type="ChEBI" id="CHEBI:30013"/>
        <dbReference type="ChEBI" id="CHEBI:43474"/>
        <dbReference type="ChEBI" id="CHEBI:61977"/>
        <dbReference type="EC" id="3.1.3.16"/>
    </reaction>
</comment>
<dbReference type="SMART" id="SM00156">
    <property type="entry name" value="PP2Ac"/>
    <property type="match status" value="1"/>
</dbReference>
<dbReference type="OrthoDB" id="256429at2759"/>
<dbReference type="Pfam" id="PF00149">
    <property type="entry name" value="Metallophos"/>
    <property type="match status" value="1"/>
</dbReference>
<evidence type="ECO:0000313" key="6">
    <source>
        <dbReference type="Proteomes" id="UP000616769"/>
    </source>
</evidence>
<keyword evidence="3" id="KW-0378">Hydrolase</keyword>
<dbReference type="PRINTS" id="PR00114">
    <property type="entry name" value="STPHPHTASE"/>
</dbReference>
<dbReference type="GO" id="GO:0005634">
    <property type="term" value="C:nucleus"/>
    <property type="evidence" value="ECO:0007669"/>
    <property type="project" value="TreeGrafter"/>
</dbReference>
<dbReference type="GO" id="GO:0005509">
    <property type="term" value="F:calcium ion binding"/>
    <property type="evidence" value="ECO:0007669"/>
    <property type="project" value="InterPro"/>
</dbReference>
<feature type="region of interest" description="Disordered" evidence="4">
    <location>
        <begin position="430"/>
        <end position="455"/>
    </location>
</feature>
<dbReference type="InterPro" id="IPR018247">
    <property type="entry name" value="EF_Hand_1_Ca_BS"/>
</dbReference>
<evidence type="ECO:0000313" key="5">
    <source>
        <dbReference type="EMBL" id="KPM06823.1"/>
    </source>
</evidence>
<dbReference type="InterPro" id="IPR006186">
    <property type="entry name" value="Ser/Thr-sp_prot-phosphatase"/>
</dbReference>
<feature type="region of interest" description="Disordered" evidence="4">
    <location>
        <begin position="1"/>
        <end position="66"/>
    </location>
</feature>
<dbReference type="InterPro" id="IPR002048">
    <property type="entry name" value="EF_hand_dom"/>
</dbReference>
<dbReference type="Proteomes" id="UP000616769">
    <property type="component" value="Unassembled WGS sequence"/>
</dbReference>
<dbReference type="PROSITE" id="PS00125">
    <property type="entry name" value="SER_THR_PHOSPHATASE"/>
    <property type="match status" value="1"/>
</dbReference>
<dbReference type="InterPro" id="IPR050341">
    <property type="entry name" value="PP1_catalytic_subunit"/>
</dbReference>
<dbReference type="EC" id="3.1.3.16" evidence="3"/>
<proteinExistence type="inferred from homology"/>
<evidence type="ECO:0000256" key="1">
    <source>
        <dbReference type="ARBA" id="ARBA00008294"/>
    </source>
</evidence>
<dbReference type="InterPro" id="IPR029052">
    <property type="entry name" value="Metallo-depent_PP-like"/>
</dbReference>
<dbReference type="InterPro" id="IPR011992">
    <property type="entry name" value="EF-hand-dom_pair"/>
</dbReference>
<reference evidence="5 6" key="1">
    <citation type="journal article" date="2015" name="Parasit. Vectors">
        <title>Draft genome of the scabies mite.</title>
        <authorList>
            <person name="Rider S.D.Jr."/>
            <person name="Morgan M.S."/>
            <person name="Arlian L.G."/>
        </authorList>
    </citation>
    <scope>NUCLEOTIDE SEQUENCE [LARGE SCALE GENOMIC DNA]</scope>
    <source>
        <strain evidence="5">Arlian Lab</strain>
    </source>
</reference>
<dbReference type="SUPFAM" id="SSF56300">
    <property type="entry name" value="Metallo-dependent phosphatases"/>
    <property type="match status" value="1"/>
</dbReference>
<accession>A0A132A773</accession>
<dbReference type="CDD" id="cd00144">
    <property type="entry name" value="MPP_PPP_family"/>
    <property type="match status" value="1"/>
</dbReference>
<organism evidence="5 6">
    <name type="scientific">Sarcoptes scabiei</name>
    <name type="common">Itch mite</name>
    <name type="synonym">Acarus scabiei</name>
    <dbReference type="NCBI Taxonomy" id="52283"/>
    <lineage>
        <taxon>Eukaryota</taxon>
        <taxon>Metazoa</taxon>
        <taxon>Ecdysozoa</taxon>
        <taxon>Arthropoda</taxon>
        <taxon>Chelicerata</taxon>
        <taxon>Arachnida</taxon>
        <taxon>Acari</taxon>
        <taxon>Acariformes</taxon>
        <taxon>Sarcoptiformes</taxon>
        <taxon>Astigmata</taxon>
        <taxon>Psoroptidia</taxon>
        <taxon>Sarcoptoidea</taxon>
        <taxon>Sarcoptidae</taxon>
        <taxon>Sarcoptinae</taxon>
        <taxon>Sarcoptes</taxon>
    </lineage>
</organism>
<dbReference type="InterPro" id="IPR004843">
    <property type="entry name" value="Calcineurin-like_PHP"/>
</dbReference>
<dbReference type="EMBL" id="JXLN01011121">
    <property type="protein sequence ID" value="KPM06823.1"/>
    <property type="molecule type" value="Genomic_DNA"/>
</dbReference>
<name>A0A132A773_SARSC</name>
<comment type="caution">
    <text evidence="5">The sequence shown here is derived from an EMBL/GenBank/DDBJ whole genome shotgun (WGS) entry which is preliminary data.</text>
</comment>
<dbReference type="PANTHER" id="PTHR11668:SF496">
    <property type="entry name" value="SERINE_THREONINE-PROTEIN PHOSPHATASE"/>
    <property type="match status" value="1"/>
</dbReference>
<evidence type="ECO:0000256" key="2">
    <source>
        <dbReference type="ARBA" id="ARBA00022837"/>
    </source>
</evidence>
<gene>
    <name evidence="5" type="ORF">QR98_0053020</name>
</gene>
<dbReference type="Gene3D" id="3.60.21.10">
    <property type="match status" value="1"/>
</dbReference>
<dbReference type="SUPFAM" id="SSF47473">
    <property type="entry name" value="EF-hand"/>
    <property type="match status" value="1"/>
</dbReference>
<dbReference type="GO" id="GO:0005737">
    <property type="term" value="C:cytoplasm"/>
    <property type="evidence" value="ECO:0007669"/>
    <property type="project" value="TreeGrafter"/>
</dbReference>